<keyword evidence="3 6" id="KW-0812">Transmembrane</keyword>
<dbReference type="GO" id="GO:0005886">
    <property type="term" value="C:plasma membrane"/>
    <property type="evidence" value="ECO:0007669"/>
    <property type="project" value="TreeGrafter"/>
</dbReference>
<dbReference type="GO" id="GO:0015360">
    <property type="term" value="F:acetate:proton symporter activity"/>
    <property type="evidence" value="ECO:0007669"/>
    <property type="project" value="TreeGrafter"/>
</dbReference>
<keyword evidence="8" id="KW-1185">Reference proteome</keyword>
<name>A0A368LPJ5_9VIBR</name>
<evidence type="ECO:0000256" key="2">
    <source>
        <dbReference type="ARBA" id="ARBA00005587"/>
    </source>
</evidence>
<dbReference type="GO" id="GO:0071422">
    <property type="term" value="P:succinate transmembrane transport"/>
    <property type="evidence" value="ECO:0007669"/>
    <property type="project" value="TreeGrafter"/>
</dbReference>
<dbReference type="PANTHER" id="PTHR30178">
    <property type="entry name" value="INNER MEMBRANE PROTEIN YAAH"/>
    <property type="match status" value="1"/>
</dbReference>
<reference evidence="7 8" key="1">
    <citation type="journal article" date="2017" name="Elife">
        <title>Extensive horizontal gene transfer in cheese-associated bacteria.</title>
        <authorList>
            <person name="Bonham K.S."/>
            <person name="Wolfe B.E."/>
            <person name="Dutton R.J."/>
        </authorList>
    </citation>
    <scope>NUCLEOTIDE SEQUENCE [LARGE SCALE GENOMIC DNA]</scope>
    <source>
        <strain evidence="7 8">JB196</strain>
    </source>
</reference>
<dbReference type="PANTHER" id="PTHR30178:SF3">
    <property type="entry name" value="SUCCINATE-ACETATE_PROTON SYMPORTER SATP"/>
    <property type="match status" value="1"/>
</dbReference>
<evidence type="ECO:0000256" key="1">
    <source>
        <dbReference type="ARBA" id="ARBA00004141"/>
    </source>
</evidence>
<dbReference type="InterPro" id="IPR047623">
    <property type="entry name" value="SatP"/>
</dbReference>
<feature type="transmembrane region" description="Helical" evidence="6">
    <location>
        <begin position="7"/>
        <end position="27"/>
    </location>
</feature>
<sequence>MKTLSINYIPLGLFAFSITSILVNLHGLGLFPLNALVLSMALIFGGGTQLFVGLVEYKQGNNFAGITFSAYGLYWLSYVGILLFPLLDIALTPPAALIGFYFLLWAVFTSMMSIIARRISLMDFFIFCTLALLYFLLTLHQFLPLASINILASLTGIICGGSAFYLAIAKIFQQELGQSFLPMGIVSSPKNE</sequence>
<keyword evidence="4 6" id="KW-1133">Transmembrane helix</keyword>
<evidence type="ECO:0000256" key="6">
    <source>
        <dbReference type="SAM" id="Phobius"/>
    </source>
</evidence>
<keyword evidence="5 6" id="KW-0472">Membrane</keyword>
<dbReference type="NCBIfam" id="NF038013">
    <property type="entry name" value="AceTr_1"/>
    <property type="match status" value="1"/>
</dbReference>
<evidence type="ECO:0000313" key="8">
    <source>
        <dbReference type="Proteomes" id="UP000252479"/>
    </source>
</evidence>
<dbReference type="AlphaFoldDB" id="A0A368LPJ5"/>
<dbReference type="Proteomes" id="UP000252479">
    <property type="component" value="Unassembled WGS sequence"/>
</dbReference>
<comment type="caution">
    <text evidence="7">The sequence shown here is derived from an EMBL/GenBank/DDBJ whole genome shotgun (WGS) entry which is preliminary data.</text>
</comment>
<feature type="transmembrane region" description="Helical" evidence="6">
    <location>
        <begin position="62"/>
        <end position="84"/>
    </location>
</feature>
<evidence type="ECO:0000256" key="5">
    <source>
        <dbReference type="ARBA" id="ARBA00023136"/>
    </source>
</evidence>
<feature type="transmembrane region" description="Helical" evidence="6">
    <location>
        <begin position="90"/>
        <end position="108"/>
    </location>
</feature>
<accession>A0A368LPJ5</accession>
<dbReference type="GeneID" id="303189073"/>
<dbReference type="RefSeq" id="WP_086961486.1">
    <property type="nucleotide sequence ID" value="NZ_FUKS01000039.1"/>
</dbReference>
<comment type="subcellular location">
    <subcellularLocation>
        <location evidence="1">Membrane</location>
        <topology evidence="1">Multi-pass membrane protein</topology>
    </subcellularLocation>
</comment>
<dbReference type="Pfam" id="PF01184">
    <property type="entry name" value="Gpr1_Fun34_YaaH"/>
    <property type="match status" value="1"/>
</dbReference>
<protein>
    <submittedName>
        <fullName evidence="7">Uncharacterized protein</fullName>
    </submittedName>
</protein>
<feature type="transmembrane region" description="Helical" evidence="6">
    <location>
        <begin position="33"/>
        <end position="55"/>
    </location>
</feature>
<evidence type="ECO:0000256" key="3">
    <source>
        <dbReference type="ARBA" id="ARBA00022692"/>
    </source>
</evidence>
<comment type="similarity">
    <text evidence="2">Belongs to the acetate uptake transporter (AceTr) (TC 2.A.96) family.</text>
</comment>
<organism evidence="7 8">
    <name type="scientific">Vibrio casei</name>
    <dbReference type="NCBI Taxonomy" id="673372"/>
    <lineage>
        <taxon>Bacteria</taxon>
        <taxon>Pseudomonadati</taxon>
        <taxon>Pseudomonadota</taxon>
        <taxon>Gammaproteobacteria</taxon>
        <taxon>Vibrionales</taxon>
        <taxon>Vibrionaceae</taxon>
        <taxon>Vibrio</taxon>
    </lineage>
</organism>
<feature type="transmembrane region" description="Helical" evidence="6">
    <location>
        <begin position="120"/>
        <end position="139"/>
    </location>
</feature>
<feature type="transmembrane region" description="Helical" evidence="6">
    <location>
        <begin position="145"/>
        <end position="168"/>
    </location>
</feature>
<evidence type="ECO:0000313" key="7">
    <source>
        <dbReference type="EMBL" id="RCS73735.1"/>
    </source>
</evidence>
<dbReference type="InterPro" id="IPR000791">
    <property type="entry name" value="Gpr1/Fun34/SatP-like"/>
</dbReference>
<evidence type="ECO:0000256" key="4">
    <source>
        <dbReference type="ARBA" id="ARBA00022989"/>
    </source>
</evidence>
<gene>
    <name evidence="7" type="ORF">CIK83_09075</name>
</gene>
<proteinExistence type="inferred from homology"/>
<dbReference type="EMBL" id="QPGL01000001">
    <property type="protein sequence ID" value="RCS73735.1"/>
    <property type="molecule type" value="Genomic_DNA"/>
</dbReference>